<evidence type="ECO:0000256" key="1">
    <source>
        <dbReference type="ARBA" id="ARBA00008824"/>
    </source>
</evidence>
<gene>
    <name evidence="11" type="ORF">MONBRDRAFT_38523</name>
</gene>
<sequence length="875" mass="94006">MMMVNALRSASAQSAASTALRAMSTGSNDMKVAVLGGAGGIGQPLSMLMKISHPPAHVSEVAVYDLAHAKGVAADLSHIDTPSSCHGYVGNEELGAALTGSKIVIIPAGVPRKPGMTRDDLFNTNASIVKSLAEACAKYCPEACIAIISNPVNSTVPIAAEALKKAGVYDPRKLFGVTTLDVVRARTFIGQNKGFDPQSINVPVIGGHAGGTILPLLSRVEPSCSFSDEDRDALTDRIQNGGTEVVQAKAGAGSATLSMAWAGAQFAFSLIRALKGEKGIVECAMVESDVTECQYFSTPIELGVNGIERNLGLGELSDYEKHKLDTEVIPELKASIEKGINSWMAQVTGVELGGGGGGSGGEERRVDCGDERPRRGVNTRRGLRLARSGQRFAAHRLAHSLPICPSQLAVSQYRNTLLHIAEAFMQDVNQVPYPVDVADRLLAHAYRHPASTTAVSTVASLVNARDSRLGRMFVDGLASSLRHALAGRQFDRLANLLLLAGDCCNACSLTPEALVSMVLDLLEALAANADLHPADRLEILLALVELMVLCSRDLSNRLNFHPAPHRHCITNRTCPAAAPGTTDLLIEPAGIAATALHCLKHFEQQSWRETLVHRPYIHFAAELSDGYQHEMVVKWDVESAVTTGPRQESGFDLRAGFLDLVLPEHLPKEVVVPPPGTVERFFIKRLVRRIVAQCRGEARTAIDELKQLMHLCYSHDLTVPVIEAQLSSSPAPRPQGRASHLYTAKPAHSRDCPTFGLVCRNPDKRRGRGRTPWSPADISPCDRLTGSRFQPILVASANDDGALPDSLRDALSAAPIEGLEVATLNFNSAIASALWRMLLAYKLVSIPTLATYVVDEVLLVDPYKFVQVSKSWCKG</sequence>
<dbReference type="InterPro" id="IPR036291">
    <property type="entry name" value="NAD(P)-bd_dom_sf"/>
</dbReference>
<dbReference type="InterPro" id="IPR022383">
    <property type="entry name" value="Lactate/malate_DH_C"/>
</dbReference>
<dbReference type="STRING" id="81824.A9V8G5"/>
<evidence type="ECO:0000259" key="9">
    <source>
        <dbReference type="Pfam" id="PF00056"/>
    </source>
</evidence>
<dbReference type="PROSITE" id="PS00068">
    <property type="entry name" value="MDH"/>
    <property type="match status" value="1"/>
</dbReference>
<dbReference type="PANTHER" id="PTHR11540">
    <property type="entry name" value="MALATE AND LACTATE DEHYDROGENASE"/>
    <property type="match status" value="1"/>
</dbReference>
<dbReference type="GO" id="GO:0005739">
    <property type="term" value="C:mitochondrion"/>
    <property type="evidence" value="ECO:0000318"/>
    <property type="project" value="GO_Central"/>
</dbReference>
<evidence type="ECO:0000256" key="5">
    <source>
        <dbReference type="ARBA" id="ARBA00023002"/>
    </source>
</evidence>
<feature type="domain" description="Lactate/malate dehydrogenase C-terminal" evidence="10">
    <location>
        <begin position="178"/>
        <end position="340"/>
    </location>
</feature>
<dbReference type="eggNOG" id="KOG1494">
    <property type="taxonomic scope" value="Eukaryota"/>
</dbReference>
<evidence type="ECO:0000256" key="2">
    <source>
        <dbReference type="ARBA" id="ARBA00011738"/>
    </source>
</evidence>
<dbReference type="InterPro" id="IPR001252">
    <property type="entry name" value="Malate_DH_AS"/>
</dbReference>
<dbReference type="Gene3D" id="3.40.50.720">
    <property type="entry name" value="NAD(P)-binding Rossmann-like Domain"/>
    <property type="match status" value="1"/>
</dbReference>
<protein>
    <recommendedName>
        <fullName evidence="3">malate dehydrogenase</fullName>
        <ecNumber evidence="3">1.1.1.37</ecNumber>
    </recommendedName>
</protein>
<dbReference type="FunFam" id="3.90.110.10:FF:000001">
    <property type="entry name" value="Malate dehydrogenase"/>
    <property type="match status" value="1"/>
</dbReference>
<accession>A9V8G5</accession>
<comment type="similarity">
    <text evidence="1">Belongs to the LDH/MDH superfamily. MDH type 1 family.</text>
</comment>
<keyword evidence="6" id="KW-0520">NAD</keyword>
<dbReference type="PANTHER" id="PTHR11540:SF16">
    <property type="entry name" value="MALATE DEHYDROGENASE, MITOCHONDRIAL"/>
    <property type="match status" value="1"/>
</dbReference>
<feature type="region of interest" description="Disordered" evidence="8">
    <location>
        <begin position="354"/>
        <end position="374"/>
    </location>
</feature>
<dbReference type="Gene3D" id="1.25.40.180">
    <property type="match status" value="1"/>
</dbReference>
<keyword evidence="12" id="KW-1185">Reference proteome</keyword>
<dbReference type="Gene3D" id="3.90.110.10">
    <property type="entry name" value="Lactate dehydrogenase/glycoside hydrolase, family 4, C-terminal"/>
    <property type="match status" value="1"/>
</dbReference>
<evidence type="ECO:0000259" key="10">
    <source>
        <dbReference type="Pfam" id="PF02866"/>
    </source>
</evidence>
<dbReference type="GO" id="GO:0005737">
    <property type="term" value="C:cytoplasm"/>
    <property type="evidence" value="ECO:0000318"/>
    <property type="project" value="GO_Central"/>
</dbReference>
<dbReference type="KEGG" id="mbr:MONBRDRAFT_38523"/>
<feature type="domain" description="Lactate/malate dehydrogenase N-terminal" evidence="9">
    <location>
        <begin position="30"/>
        <end position="176"/>
    </location>
</feature>
<dbReference type="SUPFAM" id="SSF51735">
    <property type="entry name" value="NAD(P)-binding Rossmann-fold domains"/>
    <property type="match status" value="1"/>
</dbReference>
<dbReference type="Pfam" id="PF02866">
    <property type="entry name" value="Ldh_1_C"/>
    <property type="match status" value="1"/>
</dbReference>
<dbReference type="GeneID" id="5894261"/>
<dbReference type="InterPro" id="IPR010097">
    <property type="entry name" value="Malate_DH_type1"/>
</dbReference>
<dbReference type="AlphaFoldDB" id="A9V8G5"/>
<evidence type="ECO:0000256" key="8">
    <source>
        <dbReference type="SAM" id="MobiDB-lite"/>
    </source>
</evidence>
<dbReference type="FunFam" id="3.40.50.720:FF:000013">
    <property type="entry name" value="Malate dehydrogenase"/>
    <property type="match status" value="1"/>
</dbReference>
<dbReference type="InterPro" id="IPR001236">
    <property type="entry name" value="Lactate/malate_DH_N"/>
</dbReference>
<proteinExistence type="inferred from homology"/>
<keyword evidence="5" id="KW-0560">Oxidoreductase</keyword>
<evidence type="ECO:0000256" key="3">
    <source>
        <dbReference type="ARBA" id="ARBA00012995"/>
    </source>
</evidence>
<dbReference type="SUPFAM" id="SSF56327">
    <property type="entry name" value="LDH C-terminal domain-like"/>
    <property type="match status" value="1"/>
</dbReference>
<comment type="subunit">
    <text evidence="2">Homodimer.</text>
</comment>
<dbReference type="CDD" id="cd01337">
    <property type="entry name" value="MDH_glyoxysomal_mitochondrial"/>
    <property type="match status" value="1"/>
</dbReference>
<keyword evidence="4" id="KW-0816">Tricarboxylic acid cycle</keyword>
<evidence type="ECO:0000256" key="6">
    <source>
        <dbReference type="ARBA" id="ARBA00023027"/>
    </source>
</evidence>
<evidence type="ECO:0000256" key="4">
    <source>
        <dbReference type="ARBA" id="ARBA00022532"/>
    </source>
</evidence>
<dbReference type="EMBL" id="CH991568">
    <property type="protein sequence ID" value="EDQ86141.1"/>
    <property type="molecule type" value="Genomic_DNA"/>
</dbReference>
<dbReference type="Pfam" id="PF00056">
    <property type="entry name" value="Ldh_1_N"/>
    <property type="match status" value="1"/>
</dbReference>
<evidence type="ECO:0000313" key="11">
    <source>
        <dbReference type="EMBL" id="EDQ86141.1"/>
    </source>
</evidence>
<dbReference type="InParanoid" id="A9V8G5"/>
<dbReference type="GO" id="GO:0030060">
    <property type="term" value="F:L-malate dehydrogenase (NAD+) activity"/>
    <property type="evidence" value="ECO:0000318"/>
    <property type="project" value="GO_Central"/>
</dbReference>
<dbReference type="GO" id="GO:0006099">
    <property type="term" value="P:tricarboxylic acid cycle"/>
    <property type="evidence" value="ECO:0000318"/>
    <property type="project" value="GO_Central"/>
</dbReference>
<dbReference type="InterPro" id="IPR015955">
    <property type="entry name" value="Lactate_DH/Glyco_Ohase_4_C"/>
</dbReference>
<evidence type="ECO:0000313" key="12">
    <source>
        <dbReference type="Proteomes" id="UP000001357"/>
    </source>
</evidence>
<feature type="compositionally biased region" description="Basic and acidic residues" evidence="8">
    <location>
        <begin position="361"/>
        <end position="374"/>
    </location>
</feature>
<dbReference type="EC" id="1.1.1.37" evidence="3"/>
<reference evidence="11 12" key="1">
    <citation type="journal article" date="2008" name="Nature">
        <title>The genome of the choanoflagellate Monosiga brevicollis and the origin of metazoans.</title>
        <authorList>
            <consortium name="JGI Sequencing"/>
            <person name="King N."/>
            <person name="Westbrook M.J."/>
            <person name="Young S.L."/>
            <person name="Kuo A."/>
            <person name="Abedin M."/>
            <person name="Chapman J."/>
            <person name="Fairclough S."/>
            <person name="Hellsten U."/>
            <person name="Isogai Y."/>
            <person name="Letunic I."/>
            <person name="Marr M."/>
            <person name="Pincus D."/>
            <person name="Putnam N."/>
            <person name="Rokas A."/>
            <person name="Wright K.J."/>
            <person name="Zuzow R."/>
            <person name="Dirks W."/>
            <person name="Good M."/>
            <person name="Goodstein D."/>
            <person name="Lemons D."/>
            <person name="Li W."/>
            <person name="Lyons J.B."/>
            <person name="Morris A."/>
            <person name="Nichols S."/>
            <person name="Richter D.J."/>
            <person name="Salamov A."/>
            <person name="Bork P."/>
            <person name="Lim W.A."/>
            <person name="Manning G."/>
            <person name="Miller W.T."/>
            <person name="McGinnis W."/>
            <person name="Shapiro H."/>
            <person name="Tjian R."/>
            <person name="Grigoriev I.V."/>
            <person name="Rokhsar D."/>
        </authorList>
    </citation>
    <scope>NUCLEOTIDE SEQUENCE [LARGE SCALE GENOMIC DNA]</scope>
    <source>
        <strain evidence="12">MX1 / ATCC 50154</strain>
    </source>
</reference>
<dbReference type="RefSeq" id="XP_001749066.1">
    <property type="nucleotide sequence ID" value="XM_001749014.1"/>
</dbReference>
<organism evidence="11 12">
    <name type="scientific">Monosiga brevicollis</name>
    <name type="common">Choanoflagellate</name>
    <dbReference type="NCBI Taxonomy" id="81824"/>
    <lineage>
        <taxon>Eukaryota</taxon>
        <taxon>Choanoflagellata</taxon>
        <taxon>Craspedida</taxon>
        <taxon>Salpingoecidae</taxon>
        <taxon>Monosiga</taxon>
    </lineage>
</organism>
<dbReference type="GO" id="GO:0006108">
    <property type="term" value="P:malate metabolic process"/>
    <property type="evidence" value="ECO:0007669"/>
    <property type="project" value="InterPro"/>
</dbReference>
<name>A9V8G5_MONBE</name>
<comment type="catalytic activity">
    <reaction evidence="7">
        <text>(S)-malate + NAD(+) = oxaloacetate + NADH + H(+)</text>
        <dbReference type="Rhea" id="RHEA:21432"/>
        <dbReference type="ChEBI" id="CHEBI:15378"/>
        <dbReference type="ChEBI" id="CHEBI:15589"/>
        <dbReference type="ChEBI" id="CHEBI:16452"/>
        <dbReference type="ChEBI" id="CHEBI:57540"/>
        <dbReference type="ChEBI" id="CHEBI:57945"/>
        <dbReference type="EC" id="1.1.1.37"/>
    </reaction>
</comment>
<evidence type="ECO:0000256" key="7">
    <source>
        <dbReference type="ARBA" id="ARBA00048313"/>
    </source>
</evidence>
<dbReference type="NCBIfam" id="TIGR01772">
    <property type="entry name" value="MDH_euk_gproteo"/>
    <property type="match status" value="1"/>
</dbReference>
<dbReference type="Proteomes" id="UP000001357">
    <property type="component" value="Unassembled WGS sequence"/>
</dbReference>